<reference evidence="8 9" key="1">
    <citation type="submission" date="2022-04" db="EMBL/GenBank/DDBJ databases">
        <title>The arsenic-methylating capacity of Chitinophaga filiformis YT5 during chitin decomposition.</title>
        <authorList>
            <person name="Chen G."/>
            <person name="Liang Y."/>
        </authorList>
    </citation>
    <scope>NUCLEOTIDE SEQUENCE [LARGE SCALE GENOMIC DNA]</scope>
    <source>
        <strain evidence="8 9">YT5</strain>
    </source>
</reference>
<protein>
    <submittedName>
        <fullName evidence="8">HlyD family secretion protein</fullName>
    </submittedName>
</protein>
<keyword evidence="3 5" id="KW-1133">Transmembrane helix</keyword>
<dbReference type="InterPro" id="IPR058625">
    <property type="entry name" value="MdtA-like_BSH"/>
</dbReference>
<dbReference type="PANTHER" id="PTHR30386">
    <property type="entry name" value="MEMBRANE FUSION SUBUNIT OF EMRAB-TOLC MULTIDRUG EFFLUX PUMP"/>
    <property type="match status" value="1"/>
</dbReference>
<keyword evidence="9" id="KW-1185">Reference proteome</keyword>
<name>A0ABY4HWN5_CHIFI</name>
<dbReference type="PANTHER" id="PTHR30386:SF26">
    <property type="entry name" value="TRANSPORT PROTEIN COMB"/>
    <property type="match status" value="1"/>
</dbReference>
<evidence type="ECO:0000259" key="6">
    <source>
        <dbReference type="Pfam" id="PF25917"/>
    </source>
</evidence>
<dbReference type="Gene3D" id="2.40.50.100">
    <property type="match status" value="1"/>
</dbReference>
<proteinExistence type="predicted"/>
<organism evidence="8 9">
    <name type="scientific">Chitinophaga filiformis</name>
    <name type="common">Myxococcus filiformis</name>
    <name type="synonym">Flexibacter filiformis</name>
    <dbReference type="NCBI Taxonomy" id="104663"/>
    <lineage>
        <taxon>Bacteria</taxon>
        <taxon>Pseudomonadati</taxon>
        <taxon>Bacteroidota</taxon>
        <taxon>Chitinophagia</taxon>
        <taxon>Chitinophagales</taxon>
        <taxon>Chitinophagaceae</taxon>
        <taxon>Chitinophaga</taxon>
    </lineage>
</organism>
<evidence type="ECO:0000313" key="9">
    <source>
        <dbReference type="Proteomes" id="UP000830198"/>
    </source>
</evidence>
<evidence type="ECO:0000256" key="2">
    <source>
        <dbReference type="ARBA" id="ARBA00022692"/>
    </source>
</evidence>
<accession>A0ABY4HWN5</accession>
<keyword evidence="4 5" id="KW-0472">Membrane</keyword>
<evidence type="ECO:0000256" key="5">
    <source>
        <dbReference type="SAM" id="Phobius"/>
    </source>
</evidence>
<dbReference type="Pfam" id="PF25954">
    <property type="entry name" value="Beta-barrel_RND_2"/>
    <property type="match status" value="1"/>
</dbReference>
<dbReference type="Pfam" id="PF25917">
    <property type="entry name" value="BSH_RND"/>
    <property type="match status" value="1"/>
</dbReference>
<dbReference type="EMBL" id="CP095855">
    <property type="protein sequence ID" value="UPK68197.1"/>
    <property type="molecule type" value="Genomic_DNA"/>
</dbReference>
<evidence type="ECO:0000256" key="3">
    <source>
        <dbReference type="ARBA" id="ARBA00022989"/>
    </source>
</evidence>
<sequence>MSQANNTTKARISQRIMTTLAIIIILIAVVYFYQMFNNARLFEETNDAQVEAYINPVSARAAGYIQRILFEENQWVNKGDTLVILDDREYRNKVQEAEAALQDAYAQQLVLDAGISAAQSGTYINKDQISSSQARLWQQQQDIKRYENLVKEEAATGQEYEQVKARYDVAVSEFNAANNTLKTSYSRIDELKSRRSLLAADLKRKQTQLDFARINLGYTVITAPYSGRLGRKVIQEGQQIQAGQPLVSIVNENSKWVTANFKETQMAAMREGKTVDIKIDAIPGKVFKGRISSVSPSTGAKFSLLPPDNSTGNFVKITQRIPVKIAFTDTSLTDVKVGMNAVIIVKKQ</sequence>
<comment type="subcellular location">
    <subcellularLocation>
        <location evidence="1">Membrane</location>
        <topology evidence="1">Single-pass membrane protein</topology>
    </subcellularLocation>
</comment>
<dbReference type="InterPro" id="IPR050739">
    <property type="entry name" value="MFP"/>
</dbReference>
<dbReference type="Gene3D" id="2.40.30.170">
    <property type="match status" value="1"/>
</dbReference>
<keyword evidence="2 5" id="KW-0812">Transmembrane</keyword>
<dbReference type="RefSeq" id="WP_247810548.1">
    <property type="nucleotide sequence ID" value="NZ_CP095855.1"/>
</dbReference>
<feature type="transmembrane region" description="Helical" evidence="5">
    <location>
        <begin position="12"/>
        <end position="33"/>
    </location>
</feature>
<feature type="domain" description="CusB-like beta-barrel" evidence="7">
    <location>
        <begin position="256"/>
        <end position="298"/>
    </location>
</feature>
<gene>
    <name evidence="8" type="ORF">MYF79_24895</name>
</gene>
<evidence type="ECO:0000256" key="4">
    <source>
        <dbReference type="ARBA" id="ARBA00023136"/>
    </source>
</evidence>
<feature type="domain" description="Multidrug resistance protein MdtA-like barrel-sandwich hybrid" evidence="6">
    <location>
        <begin position="57"/>
        <end position="250"/>
    </location>
</feature>
<evidence type="ECO:0000313" key="8">
    <source>
        <dbReference type="EMBL" id="UPK68197.1"/>
    </source>
</evidence>
<dbReference type="Proteomes" id="UP000830198">
    <property type="component" value="Chromosome"/>
</dbReference>
<dbReference type="SUPFAM" id="SSF111369">
    <property type="entry name" value="HlyD-like secretion proteins"/>
    <property type="match status" value="2"/>
</dbReference>
<dbReference type="InterPro" id="IPR058792">
    <property type="entry name" value="Beta-barrel_RND_2"/>
</dbReference>
<evidence type="ECO:0000256" key="1">
    <source>
        <dbReference type="ARBA" id="ARBA00004167"/>
    </source>
</evidence>
<dbReference type="Gene3D" id="1.10.287.470">
    <property type="entry name" value="Helix hairpin bin"/>
    <property type="match status" value="1"/>
</dbReference>
<evidence type="ECO:0000259" key="7">
    <source>
        <dbReference type="Pfam" id="PF25954"/>
    </source>
</evidence>